<proteinExistence type="predicted"/>
<reference evidence="1" key="1">
    <citation type="journal article" date="2023" name="G3 (Bethesda)">
        <title>A reference genome for the long-term kleptoplast-retaining sea slug Elysia crispata morphotype clarki.</title>
        <authorList>
            <person name="Eastman K.E."/>
            <person name="Pendleton A.L."/>
            <person name="Shaikh M.A."/>
            <person name="Suttiyut T."/>
            <person name="Ogas R."/>
            <person name="Tomko P."/>
            <person name="Gavelis G."/>
            <person name="Widhalm J.R."/>
            <person name="Wisecaver J.H."/>
        </authorList>
    </citation>
    <scope>NUCLEOTIDE SEQUENCE</scope>
    <source>
        <strain evidence="1">ECLA1</strain>
    </source>
</reference>
<protein>
    <submittedName>
        <fullName evidence="1">Uncharacterized protein</fullName>
    </submittedName>
</protein>
<gene>
    <name evidence="1" type="ORF">RRG08_007603</name>
</gene>
<dbReference type="EMBL" id="JAWDGP010001771">
    <property type="protein sequence ID" value="KAK3788299.1"/>
    <property type="molecule type" value="Genomic_DNA"/>
</dbReference>
<organism evidence="1 2">
    <name type="scientific">Elysia crispata</name>
    <name type="common">lettuce slug</name>
    <dbReference type="NCBI Taxonomy" id="231223"/>
    <lineage>
        <taxon>Eukaryota</taxon>
        <taxon>Metazoa</taxon>
        <taxon>Spiralia</taxon>
        <taxon>Lophotrochozoa</taxon>
        <taxon>Mollusca</taxon>
        <taxon>Gastropoda</taxon>
        <taxon>Heterobranchia</taxon>
        <taxon>Euthyneura</taxon>
        <taxon>Panpulmonata</taxon>
        <taxon>Sacoglossa</taxon>
        <taxon>Placobranchoidea</taxon>
        <taxon>Plakobranchidae</taxon>
        <taxon>Elysia</taxon>
    </lineage>
</organism>
<evidence type="ECO:0000313" key="2">
    <source>
        <dbReference type="Proteomes" id="UP001283361"/>
    </source>
</evidence>
<keyword evidence="2" id="KW-1185">Reference proteome</keyword>
<accession>A0AAE1AHZ7</accession>
<dbReference type="Proteomes" id="UP001283361">
    <property type="component" value="Unassembled WGS sequence"/>
</dbReference>
<comment type="caution">
    <text evidence="1">The sequence shown here is derived from an EMBL/GenBank/DDBJ whole genome shotgun (WGS) entry which is preliminary data.</text>
</comment>
<evidence type="ECO:0000313" key="1">
    <source>
        <dbReference type="EMBL" id="KAK3788299.1"/>
    </source>
</evidence>
<dbReference type="AlphaFoldDB" id="A0AAE1AHZ7"/>
<name>A0AAE1AHZ7_9GAST</name>
<sequence>MNDHVHTWLLFPKSCPDTSAQAFNMIQCMGARDSLPGAPDARFLPPLLLIAGVRGSAVCLLYQSESTAARQTQDFGSSLKDVMETDTRLWLVIKRCHGDRLKTLARH</sequence>